<reference evidence="2" key="1">
    <citation type="submission" date="2023-06" db="EMBL/GenBank/DDBJ databases">
        <title>Genome-scale phylogeny and comparative genomics of the fungal order Sordariales.</title>
        <authorList>
            <consortium name="Lawrence Berkeley National Laboratory"/>
            <person name="Hensen N."/>
            <person name="Bonometti L."/>
            <person name="Westerberg I."/>
            <person name="Brannstrom I.O."/>
            <person name="Guillou S."/>
            <person name="Cros-Aarteil S."/>
            <person name="Calhoun S."/>
            <person name="Haridas S."/>
            <person name="Kuo A."/>
            <person name="Mondo S."/>
            <person name="Pangilinan J."/>
            <person name="Riley R."/>
            <person name="LaButti K."/>
            <person name="Andreopoulos B."/>
            <person name="Lipzen A."/>
            <person name="Chen C."/>
            <person name="Yanf M."/>
            <person name="Daum C."/>
            <person name="Ng V."/>
            <person name="Clum A."/>
            <person name="Steindorff A."/>
            <person name="Ohm R."/>
            <person name="Martin F."/>
            <person name="Silar P."/>
            <person name="Natvig D."/>
            <person name="Lalanne C."/>
            <person name="Gautier V."/>
            <person name="Ament-velasquez S.L."/>
            <person name="Kruys A."/>
            <person name="Hutchinson M.I."/>
            <person name="Powell A.J."/>
            <person name="Barry K."/>
            <person name="Miller A.N."/>
            <person name="Grigoriev I.V."/>
            <person name="Debuchy R."/>
            <person name="Gladieux P."/>
            <person name="Thoren M.H."/>
            <person name="Johannesson H."/>
        </authorList>
    </citation>
    <scope>NUCLEOTIDE SEQUENCE</scope>
    <source>
        <strain evidence="2">SMH3187-1</strain>
    </source>
</reference>
<proteinExistence type="predicted"/>
<evidence type="ECO:0000313" key="3">
    <source>
        <dbReference type="Proteomes" id="UP001172155"/>
    </source>
</evidence>
<keyword evidence="3" id="KW-1185">Reference proteome</keyword>
<dbReference type="AlphaFoldDB" id="A0AA40EX41"/>
<feature type="compositionally biased region" description="Pro residues" evidence="1">
    <location>
        <begin position="100"/>
        <end position="122"/>
    </location>
</feature>
<comment type="caution">
    <text evidence="2">The sequence shown here is derived from an EMBL/GenBank/DDBJ whole genome shotgun (WGS) entry which is preliminary data.</text>
</comment>
<dbReference type="Proteomes" id="UP001172155">
    <property type="component" value="Unassembled WGS sequence"/>
</dbReference>
<evidence type="ECO:0000313" key="2">
    <source>
        <dbReference type="EMBL" id="KAK0747168.1"/>
    </source>
</evidence>
<evidence type="ECO:0000256" key="1">
    <source>
        <dbReference type="SAM" id="MobiDB-lite"/>
    </source>
</evidence>
<name>A0AA40EX41_9PEZI</name>
<gene>
    <name evidence="2" type="ORF">B0T18DRAFT_489531</name>
</gene>
<dbReference type="EMBL" id="JAUKUD010000004">
    <property type="protein sequence ID" value="KAK0747168.1"/>
    <property type="molecule type" value="Genomic_DNA"/>
</dbReference>
<organism evidence="2 3">
    <name type="scientific">Schizothecium vesticola</name>
    <dbReference type="NCBI Taxonomy" id="314040"/>
    <lineage>
        <taxon>Eukaryota</taxon>
        <taxon>Fungi</taxon>
        <taxon>Dikarya</taxon>
        <taxon>Ascomycota</taxon>
        <taxon>Pezizomycotina</taxon>
        <taxon>Sordariomycetes</taxon>
        <taxon>Sordariomycetidae</taxon>
        <taxon>Sordariales</taxon>
        <taxon>Schizotheciaceae</taxon>
        <taxon>Schizothecium</taxon>
    </lineage>
</organism>
<sequence>MGTFRNTYHRSPPASPSPNVTKQYAHPDQQLSTTPANLPTPTLAGNQSPDPNQDIPIKRPSQPQNKRISRVLISRDQSTELDPQAQQPPPCTSDSSPSPSHSPPPSPPSSPSPAAVTPPSPSTGPRLKNAAIPSGAGSSVCAICARTSGSWTWRIVGSRRAMWLLMMISRLSRLGNGRERTSRVRGRLLGRIRRRSGVGRGGGG</sequence>
<feature type="compositionally biased region" description="Low complexity" evidence="1">
    <location>
        <begin position="33"/>
        <end position="44"/>
    </location>
</feature>
<accession>A0AA40EX41</accession>
<feature type="region of interest" description="Disordered" evidence="1">
    <location>
        <begin position="1"/>
        <end position="134"/>
    </location>
</feature>
<protein>
    <submittedName>
        <fullName evidence="2">Uncharacterized protein</fullName>
    </submittedName>
</protein>